<keyword evidence="3" id="KW-0547">Nucleotide-binding</keyword>
<dbReference type="InterPro" id="IPR037051">
    <property type="entry name" value="4-carb_acid_sugar_kinase_N_sf"/>
</dbReference>
<dbReference type="Pfam" id="PF17042">
    <property type="entry name" value="NBD_C"/>
    <property type="match status" value="1"/>
</dbReference>
<dbReference type="InterPro" id="IPR042213">
    <property type="entry name" value="NBD_C_sf"/>
</dbReference>
<evidence type="ECO:0000256" key="6">
    <source>
        <dbReference type="ARBA" id="ARBA00023277"/>
    </source>
</evidence>
<evidence type="ECO:0000256" key="1">
    <source>
        <dbReference type="ARBA" id="ARBA00005715"/>
    </source>
</evidence>
<evidence type="ECO:0000256" key="3">
    <source>
        <dbReference type="ARBA" id="ARBA00022741"/>
    </source>
</evidence>
<accession>W0F5Y7</accession>
<dbReference type="HOGENOM" id="CLU_029424_1_1_10"/>
<dbReference type="Gene3D" id="3.40.50.10840">
    <property type="entry name" value="Putative sugar-binding, N-terminal domain"/>
    <property type="match status" value="1"/>
</dbReference>
<dbReference type="eggNOG" id="COG3395">
    <property type="taxonomic scope" value="Bacteria"/>
</dbReference>
<keyword evidence="2" id="KW-0808">Transferase</keyword>
<keyword evidence="5" id="KW-0067">ATP-binding</keyword>
<keyword evidence="4 9" id="KW-0418">Kinase</keyword>
<gene>
    <name evidence="9" type="ORF">NIASO_20245</name>
</gene>
<dbReference type="OrthoDB" id="9778478at2"/>
<evidence type="ECO:0000313" key="9">
    <source>
        <dbReference type="EMBL" id="AHF16884.1"/>
    </source>
</evidence>
<keyword evidence="10" id="KW-1185">Reference proteome</keyword>
<dbReference type="InterPro" id="IPR031475">
    <property type="entry name" value="NBD_C"/>
</dbReference>
<proteinExistence type="inferred from homology"/>
<evidence type="ECO:0000256" key="2">
    <source>
        <dbReference type="ARBA" id="ARBA00022679"/>
    </source>
</evidence>
<evidence type="ECO:0000259" key="8">
    <source>
        <dbReference type="Pfam" id="PF17042"/>
    </source>
</evidence>
<dbReference type="STRING" id="929713.NIASO_20245"/>
<protein>
    <submittedName>
        <fullName evidence="9">HPr kinase</fullName>
    </submittedName>
</protein>
<dbReference type="EMBL" id="CP007035">
    <property type="protein sequence ID" value="AHF16884.1"/>
    <property type="molecule type" value="Genomic_DNA"/>
</dbReference>
<dbReference type="KEGG" id="nso:NIASO_20245"/>
<dbReference type="SUPFAM" id="SSF142764">
    <property type="entry name" value="YgbK-like"/>
    <property type="match status" value="1"/>
</dbReference>
<dbReference type="AlphaFoldDB" id="W0F5Y7"/>
<feature type="domain" description="Four-carbon acid sugar kinase nucleotide binding" evidence="8">
    <location>
        <begin position="275"/>
        <end position="427"/>
    </location>
</feature>
<evidence type="ECO:0000313" key="10">
    <source>
        <dbReference type="Proteomes" id="UP000003586"/>
    </source>
</evidence>
<dbReference type="InterPro" id="IPR010737">
    <property type="entry name" value="4-carb_acid_sugar_kinase_N"/>
</dbReference>
<evidence type="ECO:0000256" key="4">
    <source>
        <dbReference type="ARBA" id="ARBA00022777"/>
    </source>
</evidence>
<evidence type="ECO:0000256" key="5">
    <source>
        <dbReference type="ARBA" id="ARBA00022840"/>
    </source>
</evidence>
<dbReference type="Pfam" id="PF07005">
    <property type="entry name" value="SBD_N"/>
    <property type="match status" value="1"/>
</dbReference>
<dbReference type="Gene3D" id="3.40.980.20">
    <property type="entry name" value="Four-carbon acid sugar kinase, nucleotide binding domain"/>
    <property type="match status" value="1"/>
</dbReference>
<sequence length="435" mass="46341">MQQTGKNKLLAFYGDDFTGATDALECICKAGAKALLFMELPQQLDAERLKDLDVIGIAGKTRSLPVAGMKAILSEAFEKIKAAGVRQVHYKVCSTFDSSPAIGSIGCAMEVGQAVFNTNTIPVLGGAPSLGRYCVFGNLFAGMGTGGNREMYRLDRHPSMSKHPVTPADESDLRLHLSRQLSRTFGLIDILQQDKPVQEWSATPDGDAEVILIDALYGRQLPKIGEWLDTGVPGAIVFSVGGSGVETALGAYWNRTGILQRKEQWPAVAVADPLLVVSGSCSPVTAKQIAYARSCGFNEVIIDAISVCNNGVPSNVFEVINKALASGSSVIVHTGSKAEENVPSEKLGTALGTIVKQVLYHNKLKRVVIAGGDTSSYTARAMEIAAVEMIAPIVTGAPLCRAISSNKYIDGLELNFKGGQVGDEDYFEVLRAGRE</sequence>
<dbReference type="RefSeq" id="WP_008582668.1">
    <property type="nucleotide sequence ID" value="NZ_CP007035.1"/>
</dbReference>
<dbReference type="GO" id="GO:0016301">
    <property type="term" value="F:kinase activity"/>
    <property type="evidence" value="ECO:0007669"/>
    <property type="project" value="UniProtKB-KW"/>
</dbReference>
<dbReference type="GO" id="GO:0005524">
    <property type="term" value="F:ATP binding"/>
    <property type="evidence" value="ECO:0007669"/>
    <property type="project" value="UniProtKB-KW"/>
</dbReference>
<keyword evidence="6" id="KW-0119">Carbohydrate metabolism</keyword>
<name>W0F5Y7_9BACT</name>
<organism evidence="9 10">
    <name type="scientific">Niabella soli DSM 19437</name>
    <dbReference type="NCBI Taxonomy" id="929713"/>
    <lineage>
        <taxon>Bacteria</taxon>
        <taxon>Pseudomonadati</taxon>
        <taxon>Bacteroidota</taxon>
        <taxon>Chitinophagia</taxon>
        <taxon>Chitinophagales</taxon>
        <taxon>Chitinophagaceae</taxon>
        <taxon>Niabella</taxon>
    </lineage>
</organism>
<reference evidence="9 10" key="1">
    <citation type="submission" date="2013-12" db="EMBL/GenBank/DDBJ databases">
        <authorList>
            <consortium name="DOE Joint Genome Institute"/>
            <person name="Eisen J."/>
            <person name="Huntemann M."/>
            <person name="Han J."/>
            <person name="Chen A."/>
            <person name="Kyrpides N."/>
            <person name="Mavromatis K."/>
            <person name="Markowitz V."/>
            <person name="Palaniappan K."/>
            <person name="Ivanova N."/>
            <person name="Schaumberg A."/>
            <person name="Pati A."/>
            <person name="Liolios K."/>
            <person name="Nordberg H.P."/>
            <person name="Cantor M.N."/>
            <person name="Hua S.X."/>
            <person name="Woyke T."/>
        </authorList>
    </citation>
    <scope>NUCLEOTIDE SEQUENCE [LARGE SCALE GENOMIC DNA]</scope>
    <source>
        <strain evidence="10">DSM 19437</strain>
    </source>
</reference>
<comment type="similarity">
    <text evidence="1">Belongs to the four-carbon acid sugar kinase family.</text>
</comment>
<evidence type="ECO:0000259" key="7">
    <source>
        <dbReference type="Pfam" id="PF07005"/>
    </source>
</evidence>
<dbReference type="Proteomes" id="UP000003586">
    <property type="component" value="Chromosome"/>
</dbReference>
<feature type="domain" description="Four-carbon acid sugar kinase N-terminal" evidence="7">
    <location>
        <begin position="10"/>
        <end position="249"/>
    </location>
</feature>